<dbReference type="VEuPathDB" id="FungiDB:H257_15586"/>
<dbReference type="AlphaFoldDB" id="A0A397ERE7"/>
<organism evidence="2 3">
    <name type="scientific">Aphanomyces astaci</name>
    <name type="common">Crayfish plague agent</name>
    <dbReference type="NCBI Taxonomy" id="112090"/>
    <lineage>
        <taxon>Eukaryota</taxon>
        <taxon>Sar</taxon>
        <taxon>Stramenopiles</taxon>
        <taxon>Oomycota</taxon>
        <taxon>Saprolegniomycetes</taxon>
        <taxon>Saprolegniales</taxon>
        <taxon>Verrucalvaceae</taxon>
        <taxon>Aphanomyces</taxon>
    </lineage>
</organism>
<accession>A0A397ERE7</accession>
<name>A0A397ERE7_APHAT</name>
<keyword evidence="1" id="KW-0812">Transmembrane</keyword>
<gene>
    <name evidence="2" type="ORF">DYB31_015938</name>
</gene>
<dbReference type="EMBL" id="QUTE01016411">
    <property type="protein sequence ID" value="RHY97082.1"/>
    <property type="molecule type" value="Genomic_DNA"/>
</dbReference>
<keyword evidence="1" id="KW-0472">Membrane</keyword>
<protein>
    <submittedName>
        <fullName evidence="2">Uncharacterized protein</fullName>
    </submittedName>
</protein>
<comment type="caution">
    <text evidence="2">The sequence shown here is derived from an EMBL/GenBank/DDBJ whole genome shotgun (WGS) entry which is preliminary data.</text>
</comment>
<sequence>RHSAILKVRQQLADEIVAEHARYVEVNAERDPYKNIEFYLVPATVALVLFVVRVVQDLLCFEDFGYDIPVYDCKHVSVTLSHLYWAIITFMCIVTLATGTLMADRLKAVLTVAKAAFLDQPAKPKTD</sequence>
<evidence type="ECO:0000256" key="1">
    <source>
        <dbReference type="SAM" id="Phobius"/>
    </source>
</evidence>
<feature type="transmembrane region" description="Helical" evidence="1">
    <location>
        <begin position="38"/>
        <end position="56"/>
    </location>
</feature>
<evidence type="ECO:0000313" key="2">
    <source>
        <dbReference type="EMBL" id="RHY97082.1"/>
    </source>
</evidence>
<proteinExistence type="predicted"/>
<keyword evidence="1" id="KW-1133">Transmembrane helix</keyword>
<feature type="transmembrane region" description="Helical" evidence="1">
    <location>
        <begin position="83"/>
        <end position="103"/>
    </location>
</feature>
<dbReference type="Proteomes" id="UP000266196">
    <property type="component" value="Unassembled WGS sequence"/>
</dbReference>
<reference evidence="2 3" key="1">
    <citation type="submission" date="2018-08" db="EMBL/GenBank/DDBJ databases">
        <title>Aphanomyces genome sequencing and annotation.</title>
        <authorList>
            <person name="Minardi D."/>
            <person name="Oidtmann B."/>
            <person name="Van Der Giezen M."/>
            <person name="Studholme D.J."/>
        </authorList>
    </citation>
    <scope>NUCLEOTIDE SEQUENCE [LARGE SCALE GENOMIC DNA]</scope>
    <source>
        <strain evidence="2 3">197901</strain>
    </source>
</reference>
<feature type="non-terminal residue" evidence="2">
    <location>
        <position position="1"/>
    </location>
</feature>
<evidence type="ECO:0000313" key="3">
    <source>
        <dbReference type="Proteomes" id="UP000266196"/>
    </source>
</evidence>